<dbReference type="Gene3D" id="3.40.50.720">
    <property type="entry name" value="NAD(P)-binding Rossmann-like Domain"/>
    <property type="match status" value="1"/>
</dbReference>
<dbReference type="SUPFAM" id="SSF48179">
    <property type="entry name" value="6-phosphogluconate dehydrogenase C-terminal domain-like"/>
    <property type="match status" value="1"/>
</dbReference>
<organism evidence="2 3">
    <name type="scientific">Microvenator marinus</name>
    <dbReference type="NCBI Taxonomy" id="2600177"/>
    <lineage>
        <taxon>Bacteria</taxon>
        <taxon>Deltaproteobacteria</taxon>
        <taxon>Bradymonadales</taxon>
        <taxon>Microvenatoraceae</taxon>
        <taxon>Microvenator</taxon>
    </lineage>
</organism>
<gene>
    <name evidence="2" type="ORF">FRD01_00360</name>
</gene>
<dbReference type="AlphaFoldDB" id="A0A5B8XLA7"/>
<accession>A0A5B8XLA7</accession>
<keyword evidence="3" id="KW-1185">Reference proteome</keyword>
<dbReference type="Gene3D" id="1.10.1040.20">
    <property type="entry name" value="ProC-like, C-terminal domain"/>
    <property type="match status" value="1"/>
</dbReference>
<dbReference type="OrthoDB" id="8650434at2"/>
<evidence type="ECO:0000313" key="3">
    <source>
        <dbReference type="Proteomes" id="UP000321595"/>
    </source>
</evidence>
<dbReference type="InterPro" id="IPR008927">
    <property type="entry name" value="6-PGluconate_DH-like_C_sf"/>
</dbReference>
<dbReference type="InterPro" id="IPR037108">
    <property type="entry name" value="TM1727-like_C_sf"/>
</dbReference>
<name>A0A5B8XLA7_9DELT</name>
<dbReference type="Proteomes" id="UP000321595">
    <property type="component" value="Chromosome"/>
</dbReference>
<dbReference type="PANTHER" id="PTHR40459:SF1">
    <property type="entry name" value="CONSERVED HYPOTHETICAL ALANINE AND LEUCINE RICH PROTEIN"/>
    <property type="match status" value="1"/>
</dbReference>
<sequence length="272" mass="29276">MERAYVPWTILGAGRAGKAISLLGKEVGAKVTLWNRTAFDSPHSSIRCVEGELETLLSQVGGSVVWLTVSDDAIAEVAAELVPYLKPADIVVHVSGSLDSRVLRSAGLRGPLASIHPLLSISNPRVALDAFRGCAWTIEGDFAALEFGRWVLGKIGVEPIEIRPEDKILYHAAAVMSAGHLTALMDAVFSVAESCGFSAEQARQMYLPLASSILKNLENLDTAAALTGPVARRDQKTIQSHEAALQRLEDSSVSEVYKVLLKRSRALLDDPH</sequence>
<dbReference type="RefSeq" id="WP_146956577.1">
    <property type="nucleotide sequence ID" value="NZ_CP042467.1"/>
</dbReference>
<reference evidence="2 3" key="1">
    <citation type="submission" date="2019-08" db="EMBL/GenBank/DDBJ databases">
        <authorList>
            <person name="Liang Q."/>
        </authorList>
    </citation>
    <scope>NUCLEOTIDE SEQUENCE [LARGE SCALE GENOMIC DNA]</scope>
    <source>
        <strain evidence="2 3">V1718</strain>
    </source>
</reference>
<dbReference type="SUPFAM" id="SSF51735">
    <property type="entry name" value="NAD(P)-binding Rossmann-fold domains"/>
    <property type="match status" value="1"/>
</dbReference>
<dbReference type="PANTHER" id="PTHR40459">
    <property type="entry name" value="CONSERVED HYPOTHETICAL ALANINE AND LEUCINE RICH PROTEIN"/>
    <property type="match status" value="1"/>
</dbReference>
<protein>
    <submittedName>
        <fullName evidence="2">DUF2520 domain-containing protein</fullName>
    </submittedName>
</protein>
<dbReference type="InterPro" id="IPR018931">
    <property type="entry name" value="DUF2520"/>
</dbReference>
<evidence type="ECO:0000259" key="1">
    <source>
        <dbReference type="Pfam" id="PF10728"/>
    </source>
</evidence>
<proteinExistence type="predicted"/>
<dbReference type="Pfam" id="PF10728">
    <property type="entry name" value="DUF2520"/>
    <property type="match status" value="1"/>
</dbReference>
<evidence type="ECO:0000313" key="2">
    <source>
        <dbReference type="EMBL" id="QED25738.1"/>
    </source>
</evidence>
<dbReference type="KEGG" id="bbae:FRD01_00360"/>
<dbReference type="EMBL" id="CP042467">
    <property type="protein sequence ID" value="QED25738.1"/>
    <property type="molecule type" value="Genomic_DNA"/>
</dbReference>
<feature type="domain" description="DUF2520" evidence="1">
    <location>
        <begin position="134"/>
        <end position="262"/>
    </location>
</feature>
<dbReference type="InterPro" id="IPR036291">
    <property type="entry name" value="NAD(P)-bd_dom_sf"/>
</dbReference>